<evidence type="ECO:0000259" key="2">
    <source>
        <dbReference type="Pfam" id="PF01693"/>
    </source>
</evidence>
<dbReference type="InterPro" id="IPR011320">
    <property type="entry name" value="RNase_H1_N"/>
</dbReference>
<evidence type="ECO:0000313" key="4">
    <source>
        <dbReference type="Proteomes" id="UP001215598"/>
    </source>
</evidence>
<sequence length="271" mass="29425">MRTQSFWPSLPASVCLRDVAGFEASTPATPPPHTPSPPPYTPAPHTASARRMFPAAHTRTFSLSPTDRPALYRFATPTRQGYTEDWSVAGAATQGVPNARVVAVQKSKKSRTKKAAYVVFCGLQYGVFLTWDEVHPLVSGVKNCIFRGYGTVAEANAAYQYAAQHQWLRLAHSRVVAPLGPLPDPTDPSLPNPLHIAESLDNKWYIVYRGITPGVYGSHLECQLNTVGVKGNVYESVIGRSAAVSKYQQARIGGDVAAIAPVYTDTADVFR</sequence>
<dbReference type="InterPro" id="IPR037056">
    <property type="entry name" value="RNase_H1_N_sf"/>
</dbReference>
<feature type="region of interest" description="Disordered" evidence="1">
    <location>
        <begin position="23"/>
        <end position="46"/>
    </location>
</feature>
<dbReference type="Gene3D" id="3.40.970.10">
    <property type="entry name" value="Ribonuclease H1, N-terminal domain"/>
    <property type="match status" value="2"/>
</dbReference>
<dbReference type="AlphaFoldDB" id="A0AAD7MLF8"/>
<protein>
    <recommendedName>
        <fullName evidence="2">Ribonuclease H1 N-terminal domain-containing protein</fullName>
    </recommendedName>
</protein>
<gene>
    <name evidence="3" type="ORF">B0H16DRAFT_1737894</name>
</gene>
<dbReference type="InterPro" id="IPR009027">
    <property type="entry name" value="Ribosomal_bL9/RNase_H1_N"/>
</dbReference>
<feature type="compositionally biased region" description="Pro residues" evidence="1">
    <location>
        <begin position="28"/>
        <end position="42"/>
    </location>
</feature>
<proteinExistence type="predicted"/>
<feature type="domain" description="Ribonuclease H1 N-terminal" evidence="2">
    <location>
        <begin position="203"/>
        <end position="236"/>
    </location>
</feature>
<comment type="caution">
    <text evidence="3">The sequence shown here is derived from an EMBL/GenBank/DDBJ whole genome shotgun (WGS) entry which is preliminary data.</text>
</comment>
<dbReference type="EMBL" id="JARKIB010000223">
    <property type="protein sequence ID" value="KAJ7722083.1"/>
    <property type="molecule type" value="Genomic_DNA"/>
</dbReference>
<keyword evidence="4" id="KW-1185">Reference proteome</keyword>
<evidence type="ECO:0000313" key="3">
    <source>
        <dbReference type="EMBL" id="KAJ7722083.1"/>
    </source>
</evidence>
<accession>A0AAD7MLF8</accession>
<name>A0AAD7MLF8_9AGAR</name>
<feature type="domain" description="Ribonuclease H1 N-terminal" evidence="2">
    <location>
        <begin position="116"/>
        <end position="157"/>
    </location>
</feature>
<dbReference type="SUPFAM" id="SSF55658">
    <property type="entry name" value="L9 N-domain-like"/>
    <property type="match status" value="1"/>
</dbReference>
<reference evidence="3" key="1">
    <citation type="submission" date="2023-03" db="EMBL/GenBank/DDBJ databases">
        <title>Massive genome expansion in bonnet fungi (Mycena s.s.) driven by repeated elements and novel gene families across ecological guilds.</title>
        <authorList>
            <consortium name="Lawrence Berkeley National Laboratory"/>
            <person name="Harder C.B."/>
            <person name="Miyauchi S."/>
            <person name="Viragh M."/>
            <person name="Kuo A."/>
            <person name="Thoen E."/>
            <person name="Andreopoulos B."/>
            <person name="Lu D."/>
            <person name="Skrede I."/>
            <person name="Drula E."/>
            <person name="Henrissat B."/>
            <person name="Morin E."/>
            <person name="Kohler A."/>
            <person name="Barry K."/>
            <person name="LaButti K."/>
            <person name="Morin E."/>
            <person name="Salamov A."/>
            <person name="Lipzen A."/>
            <person name="Mereny Z."/>
            <person name="Hegedus B."/>
            <person name="Baldrian P."/>
            <person name="Stursova M."/>
            <person name="Weitz H."/>
            <person name="Taylor A."/>
            <person name="Grigoriev I.V."/>
            <person name="Nagy L.G."/>
            <person name="Martin F."/>
            <person name="Kauserud H."/>
        </authorList>
    </citation>
    <scope>NUCLEOTIDE SEQUENCE</scope>
    <source>
        <strain evidence="3">CBHHK182m</strain>
    </source>
</reference>
<dbReference type="Proteomes" id="UP001215598">
    <property type="component" value="Unassembled WGS sequence"/>
</dbReference>
<evidence type="ECO:0000256" key="1">
    <source>
        <dbReference type="SAM" id="MobiDB-lite"/>
    </source>
</evidence>
<organism evidence="3 4">
    <name type="scientific">Mycena metata</name>
    <dbReference type="NCBI Taxonomy" id="1033252"/>
    <lineage>
        <taxon>Eukaryota</taxon>
        <taxon>Fungi</taxon>
        <taxon>Dikarya</taxon>
        <taxon>Basidiomycota</taxon>
        <taxon>Agaricomycotina</taxon>
        <taxon>Agaricomycetes</taxon>
        <taxon>Agaricomycetidae</taxon>
        <taxon>Agaricales</taxon>
        <taxon>Marasmiineae</taxon>
        <taxon>Mycenaceae</taxon>
        <taxon>Mycena</taxon>
    </lineage>
</organism>
<dbReference type="Pfam" id="PF01693">
    <property type="entry name" value="Cauli_VI"/>
    <property type="match status" value="2"/>
</dbReference>